<proteinExistence type="predicted"/>
<evidence type="ECO:0000256" key="1">
    <source>
        <dbReference type="SAM" id="MobiDB-lite"/>
    </source>
</evidence>
<gene>
    <name evidence="2" type="ORF">TNCV_483131</name>
</gene>
<accession>A0A8X6UZP3</accession>
<dbReference type="EMBL" id="BMAU01021072">
    <property type="protein sequence ID" value="GFX89478.1"/>
    <property type="molecule type" value="Genomic_DNA"/>
</dbReference>
<dbReference type="Proteomes" id="UP000887159">
    <property type="component" value="Unassembled WGS sequence"/>
</dbReference>
<sequence>MQASHLRFMERRTFDNISGVFRISPAAALMRATSSSALFTGVSNTKDFICPQKKSSRQEWSGDRGGQCTGPPRPIYRSPHVAFK</sequence>
<evidence type="ECO:0000313" key="2">
    <source>
        <dbReference type="EMBL" id="GFX89478.1"/>
    </source>
</evidence>
<dbReference type="AlphaFoldDB" id="A0A8X6UZP3"/>
<organism evidence="2 3">
    <name type="scientific">Trichonephila clavipes</name>
    <name type="common">Golden silk orbweaver</name>
    <name type="synonym">Nephila clavipes</name>
    <dbReference type="NCBI Taxonomy" id="2585209"/>
    <lineage>
        <taxon>Eukaryota</taxon>
        <taxon>Metazoa</taxon>
        <taxon>Ecdysozoa</taxon>
        <taxon>Arthropoda</taxon>
        <taxon>Chelicerata</taxon>
        <taxon>Arachnida</taxon>
        <taxon>Araneae</taxon>
        <taxon>Araneomorphae</taxon>
        <taxon>Entelegynae</taxon>
        <taxon>Araneoidea</taxon>
        <taxon>Nephilidae</taxon>
        <taxon>Trichonephila</taxon>
    </lineage>
</organism>
<reference evidence="2" key="1">
    <citation type="submission" date="2020-08" db="EMBL/GenBank/DDBJ databases">
        <title>Multicomponent nature underlies the extraordinary mechanical properties of spider dragline silk.</title>
        <authorList>
            <person name="Kono N."/>
            <person name="Nakamura H."/>
            <person name="Mori M."/>
            <person name="Yoshida Y."/>
            <person name="Ohtoshi R."/>
            <person name="Malay A.D."/>
            <person name="Moran D.A.P."/>
            <person name="Tomita M."/>
            <person name="Numata K."/>
            <person name="Arakawa K."/>
        </authorList>
    </citation>
    <scope>NUCLEOTIDE SEQUENCE</scope>
</reference>
<comment type="caution">
    <text evidence="2">The sequence shown here is derived from an EMBL/GenBank/DDBJ whole genome shotgun (WGS) entry which is preliminary data.</text>
</comment>
<keyword evidence="3" id="KW-1185">Reference proteome</keyword>
<protein>
    <submittedName>
        <fullName evidence="2">Uncharacterized protein</fullName>
    </submittedName>
</protein>
<name>A0A8X6UZP3_TRICX</name>
<feature type="region of interest" description="Disordered" evidence="1">
    <location>
        <begin position="52"/>
        <end position="84"/>
    </location>
</feature>
<evidence type="ECO:0000313" key="3">
    <source>
        <dbReference type="Proteomes" id="UP000887159"/>
    </source>
</evidence>